<evidence type="ECO:0000313" key="1">
    <source>
        <dbReference type="EMBL" id="GES90680.1"/>
    </source>
</evidence>
<protein>
    <submittedName>
        <fullName evidence="1">Uncharacterized protein</fullName>
    </submittedName>
</protein>
<dbReference type="AlphaFoldDB" id="A0A8H3QS03"/>
<sequence length="99" mass="12253">MSLLDYNRNYLKQIILKNVLRIYIYCFVTILRNVEGKSNIFPFLLYQENLKNAEPPFMYSWLHKCFTFLDFPGLKYFVFWKFWMKLKFKCNNVEERINV</sequence>
<dbReference type="Proteomes" id="UP000615446">
    <property type="component" value="Unassembled WGS sequence"/>
</dbReference>
<organism evidence="1 2">
    <name type="scientific">Rhizophagus clarus</name>
    <dbReference type="NCBI Taxonomy" id="94130"/>
    <lineage>
        <taxon>Eukaryota</taxon>
        <taxon>Fungi</taxon>
        <taxon>Fungi incertae sedis</taxon>
        <taxon>Mucoromycota</taxon>
        <taxon>Glomeromycotina</taxon>
        <taxon>Glomeromycetes</taxon>
        <taxon>Glomerales</taxon>
        <taxon>Glomeraceae</taxon>
        <taxon>Rhizophagus</taxon>
    </lineage>
</organism>
<reference evidence="1" key="1">
    <citation type="submission" date="2019-10" db="EMBL/GenBank/DDBJ databases">
        <title>Conservation and host-specific expression of non-tandemly repeated heterogenous ribosome RNA gene in arbuscular mycorrhizal fungi.</title>
        <authorList>
            <person name="Maeda T."/>
            <person name="Kobayashi Y."/>
            <person name="Nakagawa T."/>
            <person name="Ezawa T."/>
            <person name="Yamaguchi K."/>
            <person name="Bino T."/>
            <person name="Nishimoto Y."/>
            <person name="Shigenobu S."/>
            <person name="Kawaguchi M."/>
        </authorList>
    </citation>
    <scope>NUCLEOTIDE SEQUENCE</scope>
    <source>
        <strain evidence="1">HR1</strain>
    </source>
</reference>
<comment type="caution">
    <text evidence="1">The sequence shown here is derived from an EMBL/GenBank/DDBJ whole genome shotgun (WGS) entry which is preliminary data.</text>
</comment>
<gene>
    <name evidence="1" type="ORF">RCL2_001751500</name>
</gene>
<accession>A0A8H3QS03</accession>
<name>A0A8H3QS03_9GLOM</name>
<evidence type="ECO:0000313" key="2">
    <source>
        <dbReference type="Proteomes" id="UP000615446"/>
    </source>
</evidence>
<dbReference type="EMBL" id="BLAL01000196">
    <property type="protein sequence ID" value="GES90680.1"/>
    <property type="molecule type" value="Genomic_DNA"/>
</dbReference>
<proteinExistence type="predicted"/>